<name>A0AAD6AKQ0_9TELE</name>
<protein>
    <recommendedName>
        <fullName evidence="9">C2H2-type domain-containing protein</fullName>
    </recommendedName>
</protein>
<keyword evidence="5" id="KW-0862">Zinc</keyword>
<feature type="domain" description="C2H2-type" evidence="9">
    <location>
        <begin position="775"/>
        <end position="802"/>
    </location>
</feature>
<keyword evidence="3" id="KW-0677">Repeat</keyword>
<dbReference type="Pfam" id="PF00096">
    <property type="entry name" value="zf-C2H2"/>
    <property type="match status" value="7"/>
</dbReference>
<dbReference type="PROSITE" id="PS00028">
    <property type="entry name" value="ZINC_FINGER_C2H2_1"/>
    <property type="match status" value="10"/>
</dbReference>
<keyword evidence="11" id="KW-1185">Reference proteome</keyword>
<comment type="caution">
    <text evidence="10">The sequence shown here is derived from an EMBL/GenBank/DDBJ whole genome shotgun (WGS) entry which is preliminary data.</text>
</comment>
<dbReference type="FunFam" id="3.30.160.60:FF:000557">
    <property type="entry name" value="zinc finger and SCAN domain-containing protein 29"/>
    <property type="match status" value="1"/>
</dbReference>
<dbReference type="SUPFAM" id="SSF57667">
    <property type="entry name" value="beta-beta-alpha zinc fingers"/>
    <property type="match status" value="7"/>
</dbReference>
<feature type="domain" description="C2H2-type" evidence="9">
    <location>
        <begin position="518"/>
        <end position="545"/>
    </location>
</feature>
<dbReference type="SMART" id="SM00355">
    <property type="entry name" value="ZnF_C2H2"/>
    <property type="match status" value="12"/>
</dbReference>
<dbReference type="Gene3D" id="3.30.160.60">
    <property type="entry name" value="Classic Zinc Finger"/>
    <property type="match status" value="10"/>
</dbReference>
<feature type="domain" description="C2H2-type" evidence="9">
    <location>
        <begin position="634"/>
        <end position="661"/>
    </location>
</feature>
<evidence type="ECO:0000256" key="1">
    <source>
        <dbReference type="ARBA" id="ARBA00004123"/>
    </source>
</evidence>
<keyword evidence="6" id="KW-0539">Nucleus</keyword>
<dbReference type="FunFam" id="3.30.160.60:FF:000912">
    <property type="entry name" value="Zinc finger protein 660"/>
    <property type="match status" value="1"/>
</dbReference>
<dbReference type="SUPFAM" id="SSF53098">
    <property type="entry name" value="Ribonuclease H-like"/>
    <property type="match status" value="1"/>
</dbReference>
<dbReference type="FunFam" id="3.30.160.60:FF:000478">
    <property type="entry name" value="Zinc finger protein 133"/>
    <property type="match status" value="1"/>
</dbReference>
<dbReference type="PANTHER" id="PTHR16515">
    <property type="entry name" value="PR DOMAIN ZINC FINGER PROTEIN"/>
    <property type="match status" value="1"/>
</dbReference>
<feature type="domain" description="C2H2-type" evidence="9">
    <location>
        <begin position="662"/>
        <end position="689"/>
    </location>
</feature>
<organism evidence="10 11">
    <name type="scientific">Pogonophryne albipinna</name>
    <dbReference type="NCBI Taxonomy" id="1090488"/>
    <lineage>
        <taxon>Eukaryota</taxon>
        <taxon>Metazoa</taxon>
        <taxon>Chordata</taxon>
        <taxon>Craniata</taxon>
        <taxon>Vertebrata</taxon>
        <taxon>Euteleostomi</taxon>
        <taxon>Actinopterygii</taxon>
        <taxon>Neopterygii</taxon>
        <taxon>Teleostei</taxon>
        <taxon>Neoteleostei</taxon>
        <taxon>Acanthomorphata</taxon>
        <taxon>Eupercaria</taxon>
        <taxon>Perciformes</taxon>
        <taxon>Notothenioidei</taxon>
        <taxon>Pogonophryne</taxon>
    </lineage>
</organism>
<dbReference type="Proteomes" id="UP001219934">
    <property type="component" value="Unassembled WGS sequence"/>
</dbReference>
<keyword evidence="2" id="KW-0479">Metal-binding</keyword>
<evidence type="ECO:0000256" key="7">
    <source>
        <dbReference type="PROSITE-ProRule" id="PRU00042"/>
    </source>
</evidence>
<accession>A0AAD6AKQ0</accession>
<feature type="domain" description="C2H2-type" evidence="9">
    <location>
        <begin position="803"/>
        <end position="830"/>
    </location>
</feature>
<feature type="region of interest" description="Disordered" evidence="8">
    <location>
        <begin position="440"/>
        <end position="517"/>
    </location>
</feature>
<evidence type="ECO:0000313" key="11">
    <source>
        <dbReference type="Proteomes" id="UP001219934"/>
    </source>
</evidence>
<proteinExistence type="predicted"/>
<keyword evidence="4 7" id="KW-0863">Zinc-finger</keyword>
<feature type="domain" description="C2H2-type" evidence="9">
    <location>
        <begin position="544"/>
        <end position="571"/>
    </location>
</feature>
<dbReference type="EMBL" id="JAPTMU010000020">
    <property type="protein sequence ID" value="KAJ4926452.1"/>
    <property type="molecule type" value="Genomic_DNA"/>
</dbReference>
<evidence type="ECO:0000256" key="8">
    <source>
        <dbReference type="SAM" id="MobiDB-lite"/>
    </source>
</evidence>
<dbReference type="GO" id="GO:0005634">
    <property type="term" value="C:nucleus"/>
    <property type="evidence" value="ECO:0007669"/>
    <property type="project" value="UniProtKB-SubCell"/>
</dbReference>
<comment type="subcellular location">
    <subcellularLocation>
        <location evidence="1">Nucleus</location>
    </subcellularLocation>
</comment>
<dbReference type="PROSITE" id="PS50157">
    <property type="entry name" value="ZINC_FINGER_C2H2_2"/>
    <property type="match status" value="11"/>
</dbReference>
<evidence type="ECO:0000259" key="9">
    <source>
        <dbReference type="PROSITE" id="PS50157"/>
    </source>
</evidence>
<dbReference type="GO" id="GO:0008270">
    <property type="term" value="F:zinc ion binding"/>
    <property type="evidence" value="ECO:0007669"/>
    <property type="project" value="UniProtKB-KW"/>
</dbReference>
<dbReference type="GO" id="GO:0000122">
    <property type="term" value="P:negative regulation of transcription by RNA polymerase II"/>
    <property type="evidence" value="ECO:0007669"/>
    <property type="project" value="UniProtKB-ARBA"/>
</dbReference>
<sequence>MSSLETLETQICALMDTVVEEAVAELGRLLAARQCSSPATVCAVKSEEEEREVTPRGGRHLCDNTITTGGFRAYTAALDPSYVLPSRGTISKRMLPNLFEKVRAELQEQIRTAPAVCLTTDCWTSNTTTSYMSVTCHYITDFKLRSNLLDCFVVAESHTSQNLAQELSRVAKEWGIQDKIAACVTDNASNIVKAVNDILKWNHVRCFAHLLNLTVRSSVHQTEIQALILKVKSIAEYVRRSTVASAKLREMQLQMGQVQLRMKQDVATRWNSTYFMMQRAIEIKEPLVSTMALLNPLLPALTPEEWDITKEVCDILKPFEEVTVEMSSERFVTGSKAILMARGLQRIVAHRQRNPSTHEPVKGMVNFLAADLEKRFGQIERVRVLAEATLLDPRFKKHAFVIERNAEETVSRVNQFASLMEARTRATVEKILTLLKVSLSDSDTHESNSGTPSEPGAASEQEVTEQEVTEPEATEPEATEPEVIEHEVTEPEITEQDVVQEDTGPSTIKPTKKSTGPFKCPSCDKQFRLKCWMDRHYRTHSKPHLCSECGKGFVDQRMLIAHSRKHTGEKPYECSDCGTEFAYKSTFKRHMLNHSLKEHSLKETSFHTCSLCEKQFEGLVTFQRHRCCALKKTFNCSLCLETFTCSQSLVDHEQLHPGARYYVCEVCGERFFSTSSLATHRVTHAERRKCCEELGLGTSDPSVLKNHLSKHTGEKLFSCQVCGKGCSHQCALNHHMLTHTGDKPYVCETCGKRCGHSSALVNHMRVHTGKKPGKPVCNICGKTFVRSVKLKYHMSVHTGEKPYACDLCDKKFSNPSNLKTHMNIHSGEKPYGCNICGKRFTQSVGLKLHRRVHTGEEPYCCSTCGKRFMFSGNFRKHERAHLQKEPGDGQSEKTRLFMVTIDQLFFKELCSLENALYLPYIVPKLSLTVTLV</sequence>
<dbReference type="InterPro" id="IPR013087">
    <property type="entry name" value="Znf_C2H2_type"/>
</dbReference>
<feature type="compositionally biased region" description="Acidic residues" evidence="8">
    <location>
        <begin position="490"/>
        <end position="500"/>
    </location>
</feature>
<dbReference type="InterPro" id="IPR050331">
    <property type="entry name" value="Zinc_finger"/>
</dbReference>
<feature type="compositionally biased region" description="Acidic residues" evidence="8">
    <location>
        <begin position="462"/>
        <end position="482"/>
    </location>
</feature>
<dbReference type="GO" id="GO:0045595">
    <property type="term" value="P:regulation of cell differentiation"/>
    <property type="evidence" value="ECO:0007669"/>
    <property type="project" value="UniProtKB-ARBA"/>
</dbReference>
<evidence type="ECO:0000313" key="10">
    <source>
        <dbReference type="EMBL" id="KAJ4926452.1"/>
    </source>
</evidence>
<feature type="domain" description="C2H2-type" evidence="9">
    <location>
        <begin position="859"/>
        <end position="886"/>
    </location>
</feature>
<gene>
    <name evidence="10" type="ORF">JOQ06_008625</name>
</gene>
<dbReference type="FunFam" id="3.30.160.60:FF:000624">
    <property type="entry name" value="zinc finger protein 697"/>
    <property type="match status" value="1"/>
</dbReference>
<dbReference type="AlphaFoldDB" id="A0AAD6AKQ0"/>
<reference evidence="10" key="1">
    <citation type="submission" date="2022-11" db="EMBL/GenBank/DDBJ databases">
        <title>Chromosome-level genome of Pogonophryne albipinna.</title>
        <authorList>
            <person name="Jo E."/>
        </authorList>
    </citation>
    <scope>NUCLEOTIDE SEQUENCE</scope>
    <source>
        <strain evidence="10">SGF0006</strain>
        <tissue evidence="10">Muscle</tissue>
    </source>
</reference>
<dbReference type="InterPro" id="IPR012337">
    <property type="entry name" value="RNaseH-like_sf"/>
</dbReference>
<evidence type="ECO:0000256" key="4">
    <source>
        <dbReference type="ARBA" id="ARBA00022771"/>
    </source>
</evidence>
<evidence type="ECO:0000256" key="3">
    <source>
        <dbReference type="ARBA" id="ARBA00022737"/>
    </source>
</evidence>
<evidence type="ECO:0000256" key="6">
    <source>
        <dbReference type="ARBA" id="ARBA00023242"/>
    </source>
</evidence>
<evidence type="ECO:0000256" key="2">
    <source>
        <dbReference type="ARBA" id="ARBA00022723"/>
    </source>
</evidence>
<feature type="domain" description="C2H2-type" evidence="9">
    <location>
        <begin position="717"/>
        <end position="744"/>
    </location>
</feature>
<dbReference type="FunFam" id="3.30.160.60:FF:000100">
    <property type="entry name" value="Zinc finger 45-like"/>
    <property type="match status" value="1"/>
</dbReference>
<feature type="domain" description="C2H2-type" evidence="9">
    <location>
        <begin position="745"/>
        <end position="772"/>
    </location>
</feature>
<evidence type="ECO:0000256" key="5">
    <source>
        <dbReference type="ARBA" id="ARBA00022833"/>
    </source>
</evidence>
<feature type="domain" description="C2H2-type" evidence="9">
    <location>
        <begin position="831"/>
        <end position="858"/>
    </location>
</feature>
<feature type="domain" description="C2H2-type" evidence="9">
    <location>
        <begin position="572"/>
        <end position="599"/>
    </location>
</feature>
<dbReference type="FunFam" id="3.30.160.60:FF:000446">
    <property type="entry name" value="Zinc finger protein"/>
    <property type="match status" value="3"/>
</dbReference>
<dbReference type="InterPro" id="IPR036236">
    <property type="entry name" value="Znf_C2H2_sf"/>
</dbReference>
<dbReference type="PANTHER" id="PTHR16515:SF49">
    <property type="entry name" value="GASTRULA ZINC FINGER PROTEIN XLCGF49.1-LIKE-RELATED"/>
    <property type="match status" value="1"/>
</dbReference>